<accession>A0A5K7YYR0</accession>
<organism evidence="1 2">
    <name type="scientific">Desulfosarcina widdelii</name>
    <dbReference type="NCBI Taxonomy" id="947919"/>
    <lineage>
        <taxon>Bacteria</taxon>
        <taxon>Pseudomonadati</taxon>
        <taxon>Thermodesulfobacteriota</taxon>
        <taxon>Desulfobacteria</taxon>
        <taxon>Desulfobacterales</taxon>
        <taxon>Desulfosarcinaceae</taxon>
        <taxon>Desulfosarcina</taxon>
    </lineage>
</organism>
<dbReference type="Pfam" id="PF08889">
    <property type="entry name" value="WbqC"/>
    <property type="match status" value="1"/>
</dbReference>
<evidence type="ECO:0000313" key="1">
    <source>
        <dbReference type="EMBL" id="BBO73748.1"/>
    </source>
</evidence>
<dbReference type="KEGG" id="dwd:DSCW_11650"/>
<protein>
    <recommendedName>
        <fullName evidence="3">WbqC-like protein</fullName>
    </recommendedName>
</protein>
<dbReference type="Proteomes" id="UP000427769">
    <property type="component" value="Chromosome"/>
</dbReference>
<evidence type="ECO:0008006" key="3">
    <source>
        <dbReference type="Google" id="ProtNLM"/>
    </source>
</evidence>
<sequence length="207" mass="23835">MNRNRILRPPNSNRSDTSWQYVHVPVEKAPREARIQDIRVKDIPSALDLILAQVEHYKKRAPYFHHVKAIVEDAFLKSRSNLLVDLNISALAAVCRYIGLPFEWELCSKMELELGGIVHPGQWALEISRQLGAEAYINPPGGRGIFRQEEWDLAGIDLKFTEFFSFRYNCDPYKFEDALSIIDVMMWNAPEEIFKAIFSKPSILGDL</sequence>
<evidence type="ECO:0000313" key="2">
    <source>
        <dbReference type="Proteomes" id="UP000427769"/>
    </source>
</evidence>
<gene>
    <name evidence="1" type="ORF">DSCW_11650</name>
</gene>
<proteinExistence type="predicted"/>
<reference evidence="1 2" key="1">
    <citation type="submission" date="2019-11" db="EMBL/GenBank/DDBJ databases">
        <title>Comparative genomics of hydrocarbon-degrading Desulfosarcina strains.</title>
        <authorList>
            <person name="Watanabe M."/>
            <person name="Kojima H."/>
            <person name="Fukui M."/>
        </authorList>
    </citation>
    <scope>NUCLEOTIDE SEQUENCE [LARGE SCALE GENOMIC DNA]</scope>
    <source>
        <strain evidence="1 2">PP31</strain>
    </source>
</reference>
<keyword evidence="2" id="KW-1185">Reference proteome</keyword>
<dbReference type="EMBL" id="AP021875">
    <property type="protein sequence ID" value="BBO73748.1"/>
    <property type="molecule type" value="Genomic_DNA"/>
</dbReference>
<dbReference type="AlphaFoldDB" id="A0A5K7YYR0"/>
<dbReference type="InterPro" id="IPR014985">
    <property type="entry name" value="WbqC"/>
</dbReference>
<name>A0A5K7YYR0_9BACT</name>